<evidence type="ECO:0000313" key="1">
    <source>
        <dbReference type="EMBL" id="CBX30494.1"/>
    </source>
</evidence>
<organism evidence="1">
    <name type="scientific">uncultured Desulfobacterium sp</name>
    <dbReference type="NCBI Taxonomy" id="201089"/>
    <lineage>
        <taxon>Bacteria</taxon>
        <taxon>Pseudomonadati</taxon>
        <taxon>Thermodesulfobacteriota</taxon>
        <taxon>Desulfobacteria</taxon>
        <taxon>Desulfobacterales</taxon>
        <taxon>Desulfobacteriaceae</taxon>
        <taxon>Desulfobacterium</taxon>
        <taxon>environmental samples</taxon>
    </lineage>
</organism>
<dbReference type="AlphaFoldDB" id="E1YIV0"/>
<dbReference type="EMBL" id="FR695876">
    <property type="protein sequence ID" value="CBX30494.1"/>
    <property type="molecule type" value="Genomic_DNA"/>
</dbReference>
<accession>E1YIV0</accession>
<proteinExistence type="predicted"/>
<name>E1YIV0_9BACT</name>
<gene>
    <name evidence="1" type="ORF">N47_K27340</name>
</gene>
<sequence length="52" mass="6088">MERIWLVMKANWFNNYVCKNVDQLIERLDMAILDIVNNPNTTRSTAAIGMLF</sequence>
<reference evidence="1" key="1">
    <citation type="journal article" date="2011" name="Environ. Microbiol.">
        <title>Genomic insights into the metabolic potential of the polycyclic aromatic hydrocarbon degrading sulfate-reducing Deltaproteobacterium N47.</title>
        <authorList>
            <person name="Bergmann F."/>
            <person name="Selesi D."/>
            <person name="Weinmaier T."/>
            <person name="Tischler P."/>
            <person name="Rattei T."/>
            <person name="Meckenstock R.U."/>
        </authorList>
    </citation>
    <scope>NUCLEOTIDE SEQUENCE</scope>
</reference>
<protein>
    <submittedName>
        <fullName evidence="1">Uncharacterized protein</fullName>
    </submittedName>
</protein>